<dbReference type="Proteomes" id="UP000242757">
    <property type="component" value="Unassembled WGS sequence"/>
</dbReference>
<organism evidence="2 3">
    <name type="scientific">Oceanimonas doudoroffii</name>
    <dbReference type="NCBI Taxonomy" id="84158"/>
    <lineage>
        <taxon>Bacteria</taxon>
        <taxon>Pseudomonadati</taxon>
        <taxon>Pseudomonadota</taxon>
        <taxon>Gammaproteobacteria</taxon>
        <taxon>Aeromonadales</taxon>
        <taxon>Aeromonadaceae</taxon>
        <taxon>Oceanimonas</taxon>
    </lineage>
</organism>
<evidence type="ECO:0000313" key="2">
    <source>
        <dbReference type="EMBL" id="OXY80952.1"/>
    </source>
</evidence>
<feature type="chain" id="PRO_5012511564" evidence="1">
    <location>
        <begin position="20"/>
        <end position="99"/>
    </location>
</feature>
<comment type="caution">
    <text evidence="2">The sequence shown here is derived from an EMBL/GenBank/DDBJ whole genome shotgun (WGS) entry which is preliminary data.</text>
</comment>
<protein>
    <submittedName>
        <fullName evidence="2">Uncharacterized protein</fullName>
    </submittedName>
</protein>
<accession>A0A233RC28</accession>
<feature type="signal peptide" evidence="1">
    <location>
        <begin position="1"/>
        <end position="19"/>
    </location>
</feature>
<dbReference type="EMBL" id="NBIM01000006">
    <property type="protein sequence ID" value="OXY80952.1"/>
    <property type="molecule type" value="Genomic_DNA"/>
</dbReference>
<evidence type="ECO:0000256" key="1">
    <source>
        <dbReference type="SAM" id="SignalP"/>
    </source>
</evidence>
<proteinExistence type="predicted"/>
<keyword evidence="1" id="KW-0732">Signal</keyword>
<keyword evidence="3" id="KW-1185">Reference proteome</keyword>
<dbReference type="RefSeq" id="WP_094201542.1">
    <property type="nucleotide sequence ID" value="NZ_NBIM01000006.1"/>
</dbReference>
<sequence length="99" mass="10910">MLRALLLCAGLGLAAPASAHYPVMDCSRNGDSVDCRVGYSDGTLAKGAEVVMFSYDDDEIARAEADARSEVHFPWSEQEFYIQFDAGHEQPAEFDYVEL</sequence>
<dbReference type="OrthoDB" id="363007at2"/>
<evidence type="ECO:0000313" key="3">
    <source>
        <dbReference type="Proteomes" id="UP000242757"/>
    </source>
</evidence>
<name>A0A233RC28_9GAMM</name>
<reference evidence="2 3" key="1">
    <citation type="submission" date="2017-08" db="EMBL/GenBank/DDBJ databases">
        <title>A Genome Sequence of Oceanimonas doudoroffii ATCC 27123T.</title>
        <authorList>
            <person name="Brennan M.A."/>
            <person name="Maclea K.S."/>
            <person name="Mcclelland W.D."/>
            <person name="Trachtenberg A.M."/>
        </authorList>
    </citation>
    <scope>NUCLEOTIDE SEQUENCE [LARGE SCALE GENOMIC DNA]</scope>
    <source>
        <strain evidence="2 3">ATCC 27123</strain>
    </source>
</reference>
<dbReference type="AlphaFoldDB" id="A0A233RC28"/>
<gene>
    <name evidence="2" type="ORF">B6S08_14585</name>
</gene>